<accession>A0ACC1QD30</accession>
<keyword evidence="2" id="KW-1185">Reference proteome</keyword>
<evidence type="ECO:0000313" key="1">
    <source>
        <dbReference type="EMBL" id="KAJ3472325.1"/>
    </source>
</evidence>
<name>A0ACC1QD30_9HYPO</name>
<protein>
    <submittedName>
        <fullName evidence="1">Uncharacterized protein</fullName>
    </submittedName>
</protein>
<proteinExistence type="predicted"/>
<dbReference type="Proteomes" id="UP001148737">
    <property type="component" value="Unassembled WGS sequence"/>
</dbReference>
<sequence>MNTYDQAETAILEFVDGARDSRFMLTAKAVARDRALGQDHTEMTRENMEKVTKHRGEAEFEAMVRRYMVKNIKTGKGNKKSEQAPKEDVDMKQVD</sequence>
<dbReference type="EMBL" id="JANAKD010003238">
    <property type="protein sequence ID" value="KAJ3472325.1"/>
    <property type="molecule type" value="Genomic_DNA"/>
</dbReference>
<evidence type="ECO:0000313" key="2">
    <source>
        <dbReference type="Proteomes" id="UP001148737"/>
    </source>
</evidence>
<organism evidence="1 2">
    <name type="scientific">Lecanicillium saksenae</name>
    <dbReference type="NCBI Taxonomy" id="468837"/>
    <lineage>
        <taxon>Eukaryota</taxon>
        <taxon>Fungi</taxon>
        <taxon>Dikarya</taxon>
        <taxon>Ascomycota</taxon>
        <taxon>Pezizomycotina</taxon>
        <taxon>Sordariomycetes</taxon>
        <taxon>Hypocreomycetidae</taxon>
        <taxon>Hypocreales</taxon>
        <taxon>Cordycipitaceae</taxon>
        <taxon>Lecanicillium</taxon>
    </lineage>
</organism>
<gene>
    <name evidence="1" type="ORF">NLG97_g11086</name>
</gene>
<comment type="caution">
    <text evidence="1">The sequence shown here is derived from an EMBL/GenBank/DDBJ whole genome shotgun (WGS) entry which is preliminary data.</text>
</comment>
<reference evidence="1" key="1">
    <citation type="submission" date="2022-07" db="EMBL/GenBank/DDBJ databases">
        <title>Genome Sequence of Lecanicillium saksenae.</title>
        <authorList>
            <person name="Buettner E."/>
        </authorList>
    </citation>
    <scope>NUCLEOTIDE SEQUENCE</scope>
    <source>
        <strain evidence="1">VT-O1</strain>
    </source>
</reference>